<evidence type="ECO:0008006" key="3">
    <source>
        <dbReference type="Google" id="ProtNLM"/>
    </source>
</evidence>
<feature type="non-terminal residue" evidence="1">
    <location>
        <position position="130"/>
    </location>
</feature>
<dbReference type="PANTHER" id="PTHR47642">
    <property type="entry name" value="ATP-DEPENDENT DNA HELICASE"/>
    <property type="match status" value="1"/>
</dbReference>
<dbReference type="InterPro" id="IPR051055">
    <property type="entry name" value="PIF1_helicase"/>
</dbReference>
<evidence type="ECO:0000313" key="1">
    <source>
        <dbReference type="EMBL" id="KAJ7646903.1"/>
    </source>
</evidence>
<comment type="caution">
    <text evidence="1">The sequence shown here is derived from an EMBL/GenBank/DDBJ whole genome shotgun (WGS) entry which is preliminary data.</text>
</comment>
<dbReference type="InterPro" id="IPR027417">
    <property type="entry name" value="P-loop_NTPase"/>
</dbReference>
<reference evidence="1" key="1">
    <citation type="submission" date="2023-03" db="EMBL/GenBank/DDBJ databases">
        <title>Massive genome expansion in bonnet fungi (Mycena s.s.) driven by repeated elements and novel gene families across ecological guilds.</title>
        <authorList>
            <consortium name="Lawrence Berkeley National Laboratory"/>
            <person name="Harder C.B."/>
            <person name="Miyauchi S."/>
            <person name="Viragh M."/>
            <person name="Kuo A."/>
            <person name="Thoen E."/>
            <person name="Andreopoulos B."/>
            <person name="Lu D."/>
            <person name="Skrede I."/>
            <person name="Drula E."/>
            <person name="Henrissat B."/>
            <person name="Morin E."/>
            <person name="Kohler A."/>
            <person name="Barry K."/>
            <person name="LaButti K."/>
            <person name="Morin E."/>
            <person name="Salamov A."/>
            <person name="Lipzen A."/>
            <person name="Mereny Z."/>
            <person name="Hegedus B."/>
            <person name="Baldrian P."/>
            <person name="Stursova M."/>
            <person name="Weitz H."/>
            <person name="Taylor A."/>
            <person name="Grigoriev I.V."/>
            <person name="Nagy L.G."/>
            <person name="Martin F."/>
            <person name="Kauserud H."/>
        </authorList>
    </citation>
    <scope>NUCLEOTIDE SEQUENCE</scope>
    <source>
        <strain evidence="1">9284</strain>
    </source>
</reference>
<dbReference type="PANTHER" id="PTHR47642:SF5">
    <property type="entry name" value="ATP-DEPENDENT DNA HELICASE"/>
    <property type="match status" value="1"/>
</dbReference>
<proteinExistence type="predicted"/>
<organism evidence="1 2">
    <name type="scientific">Roridomyces roridus</name>
    <dbReference type="NCBI Taxonomy" id="1738132"/>
    <lineage>
        <taxon>Eukaryota</taxon>
        <taxon>Fungi</taxon>
        <taxon>Dikarya</taxon>
        <taxon>Basidiomycota</taxon>
        <taxon>Agaricomycotina</taxon>
        <taxon>Agaricomycetes</taxon>
        <taxon>Agaricomycetidae</taxon>
        <taxon>Agaricales</taxon>
        <taxon>Marasmiineae</taxon>
        <taxon>Mycenaceae</taxon>
        <taxon>Roridomyces</taxon>
    </lineage>
</organism>
<name>A0AAD7CGB6_9AGAR</name>
<dbReference type="EMBL" id="JARKIF010000002">
    <property type="protein sequence ID" value="KAJ7646903.1"/>
    <property type="molecule type" value="Genomic_DNA"/>
</dbReference>
<dbReference type="Gene3D" id="3.40.50.300">
    <property type="entry name" value="P-loop containing nucleotide triphosphate hydrolases"/>
    <property type="match status" value="1"/>
</dbReference>
<protein>
    <recommendedName>
        <fullName evidence="3">ATP-dependent DNA helicase</fullName>
    </recommendedName>
</protein>
<dbReference type="Pfam" id="PF13604">
    <property type="entry name" value="AAA_30"/>
    <property type="match status" value="1"/>
</dbReference>
<dbReference type="AlphaFoldDB" id="A0AAD7CGB6"/>
<dbReference type="SUPFAM" id="SSF52540">
    <property type="entry name" value="P-loop containing nucleoside triphosphate hydrolases"/>
    <property type="match status" value="1"/>
</dbReference>
<gene>
    <name evidence="1" type="ORF">FB45DRAFT_676314</name>
</gene>
<evidence type="ECO:0000313" key="2">
    <source>
        <dbReference type="Proteomes" id="UP001221142"/>
    </source>
</evidence>
<keyword evidence="2" id="KW-1185">Reference proteome</keyword>
<dbReference type="Proteomes" id="UP001221142">
    <property type="component" value="Unassembled WGS sequence"/>
</dbReference>
<accession>A0AAD7CGB6</accession>
<feature type="non-terminal residue" evidence="1">
    <location>
        <position position="1"/>
    </location>
</feature>
<sequence>IEKWTLNKEQAQAFRIIAAHSLQSRPEQLRMLLSGPGGTGKSRVIDALKDFFALRGQSHRLRLAAYTGVAARNIHGMTLLGGTGRCRASASSQTLTRRNLTSMWEGVDYFFIDEVSMVGCPLLVQIHEAL</sequence>